<organism evidence="11 12">
    <name type="scientific">Aureimonas endophytica</name>
    <dbReference type="NCBI Taxonomy" id="2027858"/>
    <lineage>
        <taxon>Bacteria</taxon>
        <taxon>Pseudomonadati</taxon>
        <taxon>Pseudomonadota</taxon>
        <taxon>Alphaproteobacteria</taxon>
        <taxon>Hyphomicrobiales</taxon>
        <taxon>Aurantimonadaceae</taxon>
        <taxon>Aureimonas</taxon>
    </lineage>
</organism>
<dbReference type="NCBIfam" id="TIGR00634">
    <property type="entry name" value="recN"/>
    <property type="match status" value="1"/>
</dbReference>
<accession>A0A916ZEY8</accession>
<dbReference type="Proteomes" id="UP000644699">
    <property type="component" value="Unassembled WGS sequence"/>
</dbReference>
<dbReference type="GO" id="GO:0009432">
    <property type="term" value="P:SOS response"/>
    <property type="evidence" value="ECO:0007669"/>
    <property type="project" value="TreeGrafter"/>
</dbReference>
<dbReference type="Pfam" id="PF02463">
    <property type="entry name" value="SMC_N"/>
    <property type="match status" value="1"/>
</dbReference>
<keyword evidence="12" id="KW-1185">Reference proteome</keyword>
<keyword evidence="4" id="KW-0547">Nucleotide-binding</keyword>
<sequence>MLVHLSIRDIVLIERLDLSLNDGLSVLTGETGAGKSILLDALSLALGGRGDGGLVRHGAKQGEITAVFDLPAGHAARRLLSENGFDDDGDLVLRRVQSADGRSRVFVNDRPSSVSLMRDLGVHLVEIHGQHDDRALVDPDAHRMLLDAYGGFSTEVEAVARAYAEWKGTETELTRHRAKVEAAAREADYLRAAVEELSELAPLAGEETELAERRQVMMKSEKIATDVNDAFEELAGNGSPIPALAGLLKRLDRKKDELPGLLDEVIERLDTALDSLSDAQMGLQSALRSLEYDPRALEECEERLFALRAAGRKFTCPVDDLPDLAARMIGDLADLDAGETRLAELAKLVAERRVVFDRLAADLSAKRHATAADLEAAVMAELPDLKLERATFIVEMRSDAERPSAAGIDTVEFWVRTNPGTRPGPMMKVASGGELSRFLLALKVALADKGSAPTLVFDEIDTGVGGAVADAIGRRLARLASRVQVLSVTHAPQVAARATTHLLISKSASEAEKERVATRVAALEAVHRTEEIARMLAGESITEEARAAAKRLIGAAL</sequence>
<evidence type="ECO:0000313" key="12">
    <source>
        <dbReference type="Proteomes" id="UP000644699"/>
    </source>
</evidence>
<dbReference type="Gene3D" id="3.40.50.300">
    <property type="entry name" value="P-loop containing nucleotide triphosphate hydrolases"/>
    <property type="match status" value="2"/>
</dbReference>
<dbReference type="CDD" id="cd03241">
    <property type="entry name" value="ABC_RecN"/>
    <property type="match status" value="2"/>
</dbReference>
<comment type="caution">
    <text evidence="11">The sequence shown here is derived from an EMBL/GenBank/DDBJ whole genome shotgun (WGS) entry which is preliminary data.</text>
</comment>
<protein>
    <recommendedName>
        <fullName evidence="3 9">DNA repair protein RecN</fullName>
    </recommendedName>
    <alternativeName>
        <fullName evidence="8 9">Recombination protein N</fullName>
    </alternativeName>
</protein>
<dbReference type="InterPro" id="IPR004604">
    <property type="entry name" value="DNA_recomb/repair_RecN"/>
</dbReference>
<keyword evidence="6" id="KW-0067">ATP-binding</keyword>
<evidence type="ECO:0000256" key="5">
    <source>
        <dbReference type="ARBA" id="ARBA00022763"/>
    </source>
</evidence>
<evidence type="ECO:0000259" key="10">
    <source>
        <dbReference type="Pfam" id="PF02463"/>
    </source>
</evidence>
<keyword evidence="7 9" id="KW-0234">DNA repair</keyword>
<dbReference type="InterPro" id="IPR027417">
    <property type="entry name" value="P-loop_NTPase"/>
</dbReference>
<evidence type="ECO:0000256" key="4">
    <source>
        <dbReference type="ARBA" id="ARBA00022741"/>
    </source>
</evidence>
<gene>
    <name evidence="11" type="primary">recN</name>
    <name evidence="11" type="ORF">GCM10011390_08670</name>
</gene>
<feature type="domain" description="RecF/RecN/SMC N-terminal" evidence="10">
    <location>
        <begin position="14"/>
        <end position="506"/>
    </location>
</feature>
<proteinExistence type="inferred from homology"/>
<dbReference type="GO" id="GO:0043590">
    <property type="term" value="C:bacterial nucleoid"/>
    <property type="evidence" value="ECO:0007669"/>
    <property type="project" value="TreeGrafter"/>
</dbReference>
<evidence type="ECO:0000256" key="6">
    <source>
        <dbReference type="ARBA" id="ARBA00022840"/>
    </source>
</evidence>
<dbReference type="AlphaFoldDB" id="A0A916ZEY8"/>
<dbReference type="PANTHER" id="PTHR11059">
    <property type="entry name" value="DNA REPAIR PROTEIN RECN"/>
    <property type="match status" value="1"/>
</dbReference>
<dbReference type="GO" id="GO:0005524">
    <property type="term" value="F:ATP binding"/>
    <property type="evidence" value="ECO:0007669"/>
    <property type="project" value="UniProtKB-KW"/>
</dbReference>
<dbReference type="InterPro" id="IPR003395">
    <property type="entry name" value="RecF/RecN/SMC_N"/>
</dbReference>
<keyword evidence="5 9" id="KW-0227">DNA damage</keyword>
<dbReference type="PANTHER" id="PTHR11059:SF0">
    <property type="entry name" value="DNA REPAIR PROTEIN RECN"/>
    <property type="match status" value="1"/>
</dbReference>
<evidence type="ECO:0000256" key="3">
    <source>
        <dbReference type="ARBA" id="ARBA00021315"/>
    </source>
</evidence>
<evidence type="ECO:0000256" key="9">
    <source>
        <dbReference type="PIRNR" id="PIRNR003128"/>
    </source>
</evidence>
<name>A0A916ZEY8_9HYPH</name>
<comment type="similarity">
    <text evidence="2 9">Belongs to the RecN family.</text>
</comment>
<dbReference type="GO" id="GO:0006281">
    <property type="term" value="P:DNA repair"/>
    <property type="evidence" value="ECO:0007669"/>
    <property type="project" value="UniProtKB-KW"/>
</dbReference>
<reference evidence="11" key="2">
    <citation type="submission" date="2020-09" db="EMBL/GenBank/DDBJ databases">
        <authorList>
            <person name="Sun Q."/>
            <person name="Zhou Y."/>
        </authorList>
    </citation>
    <scope>NUCLEOTIDE SEQUENCE</scope>
    <source>
        <strain evidence="11">CGMCC 1.15367</strain>
    </source>
</reference>
<reference evidence="11" key="1">
    <citation type="journal article" date="2014" name="Int. J. Syst. Evol. Microbiol.">
        <title>Complete genome sequence of Corynebacterium casei LMG S-19264T (=DSM 44701T), isolated from a smear-ripened cheese.</title>
        <authorList>
            <consortium name="US DOE Joint Genome Institute (JGI-PGF)"/>
            <person name="Walter F."/>
            <person name="Albersmeier A."/>
            <person name="Kalinowski J."/>
            <person name="Ruckert C."/>
        </authorList>
    </citation>
    <scope>NUCLEOTIDE SEQUENCE</scope>
    <source>
        <strain evidence="11">CGMCC 1.15367</strain>
    </source>
</reference>
<dbReference type="RefSeq" id="WP_188906958.1">
    <property type="nucleotide sequence ID" value="NZ_BMIQ01000001.1"/>
</dbReference>
<evidence type="ECO:0000256" key="8">
    <source>
        <dbReference type="ARBA" id="ARBA00033408"/>
    </source>
</evidence>
<evidence type="ECO:0000256" key="2">
    <source>
        <dbReference type="ARBA" id="ARBA00009441"/>
    </source>
</evidence>
<dbReference type="GO" id="GO:0006310">
    <property type="term" value="P:DNA recombination"/>
    <property type="evidence" value="ECO:0007669"/>
    <property type="project" value="InterPro"/>
</dbReference>
<dbReference type="FunFam" id="3.40.50.300:FF:000356">
    <property type="entry name" value="DNA repair protein RecN"/>
    <property type="match status" value="1"/>
</dbReference>
<dbReference type="SUPFAM" id="SSF52540">
    <property type="entry name" value="P-loop containing nucleoside triphosphate hydrolases"/>
    <property type="match status" value="2"/>
</dbReference>
<evidence type="ECO:0000256" key="1">
    <source>
        <dbReference type="ARBA" id="ARBA00003618"/>
    </source>
</evidence>
<dbReference type="EMBL" id="BMIQ01000001">
    <property type="protein sequence ID" value="GGD92220.1"/>
    <property type="molecule type" value="Genomic_DNA"/>
</dbReference>
<evidence type="ECO:0000256" key="7">
    <source>
        <dbReference type="ARBA" id="ARBA00023204"/>
    </source>
</evidence>
<evidence type="ECO:0000313" key="11">
    <source>
        <dbReference type="EMBL" id="GGD92220.1"/>
    </source>
</evidence>
<dbReference type="PIRSF" id="PIRSF003128">
    <property type="entry name" value="RecN"/>
    <property type="match status" value="1"/>
</dbReference>
<dbReference type="FunFam" id="3.40.50.300:FF:000319">
    <property type="entry name" value="DNA repair protein RecN"/>
    <property type="match status" value="1"/>
</dbReference>
<comment type="function">
    <text evidence="1 9">May be involved in recombinational repair of damaged DNA.</text>
</comment>